<keyword evidence="4" id="KW-1185">Reference proteome</keyword>
<dbReference type="InterPro" id="IPR001753">
    <property type="entry name" value="Enoyl-CoA_hydra/iso"/>
</dbReference>
<gene>
    <name evidence="3" type="ORF">OKJ99_28310</name>
</gene>
<dbReference type="PANTHER" id="PTHR43802:SF1">
    <property type="entry name" value="IP11341P-RELATED"/>
    <property type="match status" value="1"/>
</dbReference>
<dbReference type="EMBL" id="JAOZYC010000147">
    <property type="protein sequence ID" value="MEB8341405.1"/>
    <property type="molecule type" value="Genomic_DNA"/>
</dbReference>
<sequence length="322" mass="34105">MDTPWQLVDLDNDFSRAPHDRPGPERASFDTRPRVVIGCAARPVDVPAEAYDVLLTGIEDAPRPWVSCPDPRETATRLCEAVTASPDASITLVQVLRLGRNLDIPERLVAESLAYSALQGGATFRHWLATTPRGTARPAAQPVRLDREGDRLIVTLDRPWVRNAVDAATRDALCEALTVAVVDPSVTRVDLRGSGPAFCSGGDLTEFGTSGDPARAHRVRVEHSPAALLARCAGRATAHLHGACVGAGIELASFAGRVVAAPDTRIRLPEVAMGLIPGAGGTAGIPRRIGRHRATHLALSGAELTACEAQDWGLVDEVTGTV</sequence>
<dbReference type="PANTHER" id="PTHR43802">
    <property type="entry name" value="ENOYL-COA HYDRATASE"/>
    <property type="match status" value="1"/>
</dbReference>
<protein>
    <submittedName>
        <fullName evidence="3">Enoyl-CoA hydratase/isomerase family protein</fullName>
    </submittedName>
</protein>
<comment type="caution">
    <text evidence="3">The sequence shown here is derived from an EMBL/GenBank/DDBJ whole genome shotgun (WGS) entry which is preliminary data.</text>
</comment>
<evidence type="ECO:0000256" key="1">
    <source>
        <dbReference type="ARBA" id="ARBA00005254"/>
    </source>
</evidence>
<comment type="similarity">
    <text evidence="1">Belongs to the enoyl-CoA hydratase/isomerase family.</text>
</comment>
<evidence type="ECO:0000313" key="3">
    <source>
        <dbReference type="EMBL" id="MEB8341405.1"/>
    </source>
</evidence>
<dbReference type="SUPFAM" id="SSF52096">
    <property type="entry name" value="ClpP/crotonase"/>
    <property type="match status" value="1"/>
</dbReference>
<evidence type="ECO:0000256" key="2">
    <source>
        <dbReference type="SAM" id="MobiDB-lite"/>
    </source>
</evidence>
<dbReference type="Gene3D" id="3.90.226.10">
    <property type="entry name" value="2-enoyl-CoA Hydratase, Chain A, domain 1"/>
    <property type="match status" value="1"/>
</dbReference>
<dbReference type="RefSeq" id="WP_326020569.1">
    <property type="nucleotide sequence ID" value="NZ_JAOZYC010000147.1"/>
</dbReference>
<evidence type="ECO:0000313" key="4">
    <source>
        <dbReference type="Proteomes" id="UP001354931"/>
    </source>
</evidence>
<accession>A0ABU6FBK1</accession>
<dbReference type="Pfam" id="PF00378">
    <property type="entry name" value="ECH_1"/>
    <property type="match status" value="1"/>
</dbReference>
<feature type="compositionally biased region" description="Basic and acidic residues" evidence="2">
    <location>
        <begin position="13"/>
        <end position="29"/>
    </location>
</feature>
<proteinExistence type="inferred from homology"/>
<dbReference type="CDD" id="cd06558">
    <property type="entry name" value="crotonase-like"/>
    <property type="match status" value="1"/>
</dbReference>
<name>A0ABU6FBK1_9ACTN</name>
<organism evidence="3 4">
    <name type="scientific">Streptomyces endophyticus</name>
    <dbReference type="NCBI Taxonomy" id="714166"/>
    <lineage>
        <taxon>Bacteria</taxon>
        <taxon>Bacillati</taxon>
        <taxon>Actinomycetota</taxon>
        <taxon>Actinomycetes</taxon>
        <taxon>Kitasatosporales</taxon>
        <taxon>Streptomycetaceae</taxon>
        <taxon>Streptomyces</taxon>
    </lineage>
</organism>
<reference evidence="3 4" key="1">
    <citation type="submission" date="2022-10" db="EMBL/GenBank/DDBJ databases">
        <authorList>
            <person name="Xie J."/>
            <person name="Shen N."/>
        </authorList>
    </citation>
    <scope>NUCLEOTIDE SEQUENCE [LARGE SCALE GENOMIC DNA]</scope>
    <source>
        <strain evidence="3 4">YIM65594</strain>
    </source>
</reference>
<dbReference type="InterPro" id="IPR029045">
    <property type="entry name" value="ClpP/crotonase-like_dom_sf"/>
</dbReference>
<dbReference type="Proteomes" id="UP001354931">
    <property type="component" value="Unassembled WGS sequence"/>
</dbReference>
<feature type="region of interest" description="Disordered" evidence="2">
    <location>
        <begin position="8"/>
        <end position="29"/>
    </location>
</feature>